<evidence type="ECO:0000313" key="1">
    <source>
        <dbReference type="EMBL" id="MFC5986455.1"/>
    </source>
</evidence>
<accession>A0ABW1IN40</accession>
<dbReference type="RefSeq" id="WP_379893787.1">
    <property type="nucleotide sequence ID" value="NZ_CBCSCT010000112.1"/>
</dbReference>
<comment type="caution">
    <text evidence="1">The sequence shown here is derived from an EMBL/GenBank/DDBJ whole genome shotgun (WGS) entry which is preliminary data.</text>
</comment>
<proteinExistence type="predicted"/>
<reference evidence="2" key="1">
    <citation type="journal article" date="2019" name="Int. J. Syst. Evol. Microbiol.">
        <title>The Global Catalogue of Microorganisms (GCM) 10K type strain sequencing project: providing services to taxonomists for standard genome sequencing and annotation.</title>
        <authorList>
            <consortium name="The Broad Institute Genomics Platform"/>
            <consortium name="The Broad Institute Genome Sequencing Center for Infectious Disease"/>
            <person name="Wu L."/>
            <person name="Ma J."/>
        </authorList>
    </citation>
    <scope>NUCLEOTIDE SEQUENCE [LARGE SCALE GENOMIC DNA]</scope>
    <source>
        <strain evidence="2">CCM 8749</strain>
    </source>
</reference>
<keyword evidence="2" id="KW-1185">Reference proteome</keyword>
<sequence length="118" mass="13926">MGQIDYSKYPKVQELIQECNLEKDQDHIIWLQFRKSEAAVLIAEMHQLCKAGLSRSITLRKRSEIGANFYYGRSGSLHVFAKEQAREELELSYQDVSDLFRHRGVHRLFNRNIKKSRK</sequence>
<dbReference type="EMBL" id="JBHSQV010000100">
    <property type="protein sequence ID" value="MFC5986455.1"/>
    <property type="molecule type" value="Genomic_DNA"/>
</dbReference>
<evidence type="ECO:0000313" key="2">
    <source>
        <dbReference type="Proteomes" id="UP001596250"/>
    </source>
</evidence>
<dbReference type="Proteomes" id="UP001596250">
    <property type="component" value="Unassembled WGS sequence"/>
</dbReference>
<gene>
    <name evidence="1" type="ORF">ACFPXP_08435</name>
</gene>
<organism evidence="1 2">
    <name type="scientific">Marinicrinis lubricantis</name>
    <dbReference type="NCBI Taxonomy" id="2086470"/>
    <lineage>
        <taxon>Bacteria</taxon>
        <taxon>Bacillati</taxon>
        <taxon>Bacillota</taxon>
        <taxon>Bacilli</taxon>
        <taxon>Bacillales</taxon>
        <taxon>Paenibacillaceae</taxon>
    </lineage>
</organism>
<protein>
    <submittedName>
        <fullName evidence="1">Uncharacterized protein</fullName>
    </submittedName>
</protein>
<name>A0ABW1IN40_9BACL</name>